<dbReference type="PANTHER" id="PTHR30427">
    <property type="entry name" value="TRANSCRIPTIONAL ACTIVATOR PROTEIN LYSR"/>
    <property type="match status" value="1"/>
</dbReference>
<name>A0A1I6QYR0_9RHOB</name>
<sequence>MQGYPIGDMLNLRQLEILRAVVQYRTTVGAAERLGMSQPSISNTIRHIETVLGFPLFERISNRLSPTEEALILLEESEPLFMLRDAVNQRAADLRMGRIGRIRVASTSELSEAVLPRVIADYAKEHPRIQISLETRLLDSVLQVVENGVADVAFALAPYERQALNYERVVVLRAVVLCDENDPLAKLEEVGPKDLAERPMVGPQVANRIGLMLADSFRARGIDYRPNIETRFMNAAARIVREGWGVALVDELSAFTALRPGLVIRPYAADLSFELSAALPKTKTPSRQTQRFIKAFRERVEARLAEVRAESLRPLQG</sequence>
<dbReference type="GO" id="GO:0003700">
    <property type="term" value="F:DNA-binding transcription factor activity"/>
    <property type="evidence" value="ECO:0007669"/>
    <property type="project" value="InterPro"/>
</dbReference>
<dbReference type="Pfam" id="PF00126">
    <property type="entry name" value="HTH_1"/>
    <property type="match status" value="1"/>
</dbReference>
<dbReference type="AlphaFoldDB" id="A0A1I6QYR0"/>
<dbReference type="SUPFAM" id="SSF53850">
    <property type="entry name" value="Periplasmic binding protein-like II"/>
    <property type="match status" value="1"/>
</dbReference>
<dbReference type="GO" id="GO:0010628">
    <property type="term" value="P:positive regulation of gene expression"/>
    <property type="evidence" value="ECO:0007669"/>
    <property type="project" value="TreeGrafter"/>
</dbReference>
<proteinExistence type="inferred from homology"/>
<dbReference type="PANTHER" id="PTHR30427:SF1">
    <property type="entry name" value="TRANSCRIPTIONAL ACTIVATOR PROTEIN LYSR"/>
    <property type="match status" value="1"/>
</dbReference>
<evidence type="ECO:0000313" key="6">
    <source>
        <dbReference type="EMBL" id="SFS57586.1"/>
    </source>
</evidence>
<dbReference type="Pfam" id="PF03466">
    <property type="entry name" value="LysR_substrate"/>
    <property type="match status" value="1"/>
</dbReference>
<organism evidence="6 7">
    <name type="scientific">Alloyangia pacifica</name>
    <dbReference type="NCBI Taxonomy" id="311180"/>
    <lineage>
        <taxon>Bacteria</taxon>
        <taxon>Pseudomonadati</taxon>
        <taxon>Pseudomonadota</taxon>
        <taxon>Alphaproteobacteria</taxon>
        <taxon>Rhodobacterales</taxon>
        <taxon>Roseobacteraceae</taxon>
        <taxon>Alloyangia</taxon>
    </lineage>
</organism>
<dbReference type="EMBL" id="FOZW01000002">
    <property type="protein sequence ID" value="SFS57586.1"/>
    <property type="molecule type" value="Genomic_DNA"/>
</dbReference>
<dbReference type="RefSeq" id="WP_245695959.1">
    <property type="nucleotide sequence ID" value="NZ_FNCL01000001.1"/>
</dbReference>
<dbReference type="SUPFAM" id="SSF46785">
    <property type="entry name" value="Winged helix' DNA-binding domain"/>
    <property type="match status" value="1"/>
</dbReference>
<evidence type="ECO:0000256" key="2">
    <source>
        <dbReference type="ARBA" id="ARBA00023015"/>
    </source>
</evidence>
<keyword evidence="2" id="KW-0805">Transcription regulation</keyword>
<gene>
    <name evidence="6" type="ORF">SAMN04488050_102511</name>
</gene>
<dbReference type="InterPro" id="IPR005119">
    <property type="entry name" value="LysR_subst-bd"/>
</dbReference>
<dbReference type="InterPro" id="IPR036388">
    <property type="entry name" value="WH-like_DNA-bd_sf"/>
</dbReference>
<keyword evidence="7" id="KW-1185">Reference proteome</keyword>
<protein>
    <submittedName>
        <fullName evidence="6">DNA-binding transcriptional regulator, LysR family</fullName>
    </submittedName>
</protein>
<dbReference type="Proteomes" id="UP000199392">
    <property type="component" value="Unassembled WGS sequence"/>
</dbReference>
<dbReference type="STRING" id="311180.SAMN04488050_102511"/>
<dbReference type="PRINTS" id="PR00039">
    <property type="entry name" value="HTHLYSR"/>
</dbReference>
<evidence type="ECO:0000256" key="3">
    <source>
        <dbReference type="ARBA" id="ARBA00023125"/>
    </source>
</evidence>
<evidence type="ECO:0000256" key="1">
    <source>
        <dbReference type="ARBA" id="ARBA00009437"/>
    </source>
</evidence>
<evidence type="ECO:0000313" key="7">
    <source>
        <dbReference type="Proteomes" id="UP000199392"/>
    </source>
</evidence>
<evidence type="ECO:0000256" key="4">
    <source>
        <dbReference type="ARBA" id="ARBA00023163"/>
    </source>
</evidence>
<comment type="similarity">
    <text evidence="1">Belongs to the LysR transcriptional regulatory family.</text>
</comment>
<keyword evidence="4" id="KW-0804">Transcription</keyword>
<keyword evidence="3 6" id="KW-0238">DNA-binding</keyword>
<feature type="domain" description="HTH lysR-type" evidence="5">
    <location>
        <begin position="10"/>
        <end position="67"/>
    </location>
</feature>
<dbReference type="Gene3D" id="1.10.10.10">
    <property type="entry name" value="Winged helix-like DNA-binding domain superfamily/Winged helix DNA-binding domain"/>
    <property type="match status" value="1"/>
</dbReference>
<dbReference type="InterPro" id="IPR000847">
    <property type="entry name" value="LysR_HTH_N"/>
</dbReference>
<dbReference type="PROSITE" id="PS50931">
    <property type="entry name" value="HTH_LYSR"/>
    <property type="match status" value="1"/>
</dbReference>
<evidence type="ECO:0000259" key="5">
    <source>
        <dbReference type="PROSITE" id="PS50931"/>
    </source>
</evidence>
<dbReference type="GO" id="GO:0043565">
    <property type="term" value="F:sequence-specific DNA binding"/>
    <property type="evidence" value="ECO:0007669"/>
    <property type="project" value="TreeGrafter"/>
</dbReference>
<accession>A0A1I6QYR0</accession>
<reference evidence="7" key="1">
    <citation type="submission" date="2016-10" db="EMBL/GenBank/DDBJ databases">
        <authorList>
            <person name="Varghese N."/>
            <person name="Submissions S."/>
        </authorList>
    </citation>
    <scope>NUCLEOTIDE SEQUENCE [LARGE SCALE GENOMIC DNA]</scope>
    <source>
        <strain evidence="7">DSM 26894</strain>
    </source>
</reference>
<dbReference type="Gene3D" id="3.40.190.290">
    <property type="match status" value="1"/>
</dbReference>
<dbReference type="InterPro" id="IPR036390">
    <property type="entry name" value="WH_DNA-bd_sf"/>
</dbReference>